<name>A0ACB8WZA3_9TELE</name>
<dbReference type="Proteomes" id="UP000831701">
    <property type="component" value="Chromosome 4"/>
</dbReference>
<comment type="caution">
    <text evidence="1">The sequence shown here is derived from an EMBL/GenBank/DDBJ whole genome shotgun (WGS) entry which is preliminary data.</text>
</comment>
<evidence type="ECO:0000313" key="2">
    <source>
        <dbReference type="Proteomes" id="UP000831701"/>
    </source>
</evidence>
<keyword evidence="2" id="KW-1185">Reference proteome</keyword>
<dbReference type="EMBL" id="CM041534">
    <property type="protein sequence ID" value="KAI3373151.1"/>
    <property type="molecule type" value="Genomic_DNA"/>
</dbReference>
<reference evidence="1" key="1">
    <citation type="submission" date="2022-04" db="EMBL/GenBank/DDBJ databases">
        <title>Jade perch genome.</title>
        <authorList>
            <person name="Chao B."/>
        </authorList>
    </citation>
    <scope>NUCLEOTIDE SEQUENCE</scope>
    <source>
        <strain evidence="1">CB-2022</strain>
    </source>
</reference>
<protein>
    <submittedName>
        <fullName evidence="1">Uncharacterized protein</fullName>
    </submittedName>
</protein>
<sequence>MRVALLAFRLMCLAWLWPVTQLNSSHFPNKRRHKEMYVGENTKQKHGGRVDLKLKKMDSTKSMLIKSEQLLRIEDHDFAMRPGFGGSAIPVGIDVQVESIDSISEVNMDFTMTLYLRHYWQDDRLAFPSSSNKSRTFDARLVKKIWVPDVFFVHSKRSFIHDTTMENIMLRVFPDGNILYSVRITVTALCSMDFSSFPLDTQNCSLELESYAYNENDLMLYWKNGNDSLRTDEIVLSQFFIEDFQPSFGLAFYSSTGITTVLTMSTIITGVSASMPQVSYVKAVDIYLWASFLFVFLSVIEYAAVNYFTTVEEMKKLKRAKIPTFNATQAMAFDGCFHDNDIDLTSFPEVSTTPNTERNTQSRNSTVSAPTEGTRLRRKHPLKQNLSFIMSNSYMIDSYSRVIFPLAYLLFNIIYWSIGKKSSSHVKQLCWLHIQLLVVLLAGQASCDEPSALPGSLSLATTRALASEVYYHIDVTVDVTGEPKNESQIKDWIYYKMSAVAIHKRKLTAHILVKLGHYDKQNTCNCSTYCSGKDAYYSLNMSTHDPKLNESYLMSLVNSMKESLKCSPDSGQNGEILLVELDDQCVHEPSITPGPNATTAQPNTTTLSVNVTTSPLNTTAEVLNATTTPANVTLNTPATTESAESQANKLLELTRDVSKLNSSQVDQLVSQLESLLSGPTVSLSLGNISVQIVSSLLGASPETLIIGIVDTVAFKLVLGGKVETLLSPSVALSVKPADGANFQETFFSISNPNNVEVRGETRPSRSMSKDSSIPQGSIRLPPSLTENLPPEEQQLASRVQFNFYQKSTVFQDRSMKGHILNSGILGASVANLSISELQDDVVIHLRHTEPVPGNFGTTCVFWDFTKNNGSGGWNSSGCKVKGSTDNETICGCNHLTSFAILLDLSRGTITNRVQDTILTFITYIGCGISAIFLSITLLTYLAFGKLRKDIPSKILIQLCLSLLLLNLVFLVDAWLALYPDTVGLCISTAWFLHYFLLVAFTWMGLEAVHMYLALVKVFNSYISRYMLKFSLVGWGIPMIVVIIVIAIDKNNYGLVSYGKFSDGTTDEFCWLTNNTAFYVAVVAYFCVIFLFNFVMFIVVLVQLCRIKRQNPHSTLHRTTLQDVRSVAGISILLGLTWGFAFFAWGVVNLPFMYLFAIFNSLQGFFIFVFHCAVKENVRKQWRTYLCCGKMRLAENSEWSRTATQKTVKKSSVTRLTSSKSYKSNNSTSSSTFLVSDSSEQINAIEIMKQRCVTGSPFEDRTITADEDPSMDVILNEINSQYRHQHAS</sequence>
<accession>A0ACB8WZA3</accession>
<organism evidence="1 2">
    <name type="scientific">Scortum barcoo</name>
    <name type="common">barcoo grunter</name>
    <dbReference type="NCBI Taxonomy" id="214431"/>
    <lineage>
        <taxon>Eukaryota</taxon>
        <taxon>Metazoa</taxon>
        <taxon>Chordata</taxon>
        <taxon>Craniata</taxon>
        <taxon>Vertebrata</taxon>
        <taxon>Euteleostomi</taxon>
        <taxon>Actinopterygii</taxon>
        <taxon>Neopterygii</taxon>
        <taxon>Teleostei</taxon>
        <taxon>Neoteleostei</taxon>
        <taxon>Acanthomorphata</taxon>
        <taxon>Eupercaria</taxon>
        <taxon>Centrarchiformes</taxon>
        <taxon>Terapontoidei</taxon>
        <taxon>Terapontidae</taxon>
        <taxon>Scortum</taxon>
    </lineage>
</organism>
<evidence type="ECO:0000313" key="1">
    <source>
        <dbReference type="EMBL" id="KAI3373151.1"/>
    </source>
</evidence>
<gene>
    <name evidence="1" type="ORF">L3Q82_006476</name>
</gene>
<proteinExistence type="predicted"/>